<feature type="signal peptide" evidence="2">
    <location>
        <begin position="1"/>
        <end position="28"/>
    </location>
</feature>
<proteinExistence type="predicted"/>
<gene>
    <name evidence="3" type="ORF">MNOR_LOCUS19184</name>
</gene>
<dbReference type="AlphaFoldDB" id="A0AAV2R2U6"/>
<evidence type="ECO:0008006" key="5">
    <source>
        <dbReference type="Google" id="ProtNLM"/>
    </source>
</evidence>
<feature type="chain" id="PRO_5043382611" description="Secreted protein" evidence="2">
    <location>
        <begin position="29"/>
        <end position="121"/>
    </location>
</feature>
<dbReference type="EMBL" id="CAXKWB010014127">
    <property type="protein sequence ID" value="CAL4109755.1"/>
    <property type="molecule type" value="Genomic_DNA"/>
</dbReference>
<accession>A0AAV2R2U6</accession>
<evidence type="ECO:0000313" key="3">
    <source>
        <dbReference type="EMBL" id="CAL4109755.1"/>
    </source>
</evidence>
<name>A0AAV2R2U6_MEGNR</name>
<feature type="region of interest" description="Disordered" evidence="1">
    <location>
        <begin position="69"/>
        <end position="88"/>
    </location>
</feature>
<keyword evidence="4" id="KW-1185">Reference proteome</keyword>
<comment type="caution">
    <text evidence="3">The sequence shown here is derived from an EMBL/GenBank/DDBJ whole genome shotgun (WGS) entry which is preliminary data.</text>
</comment>
<organism evidence="3 4">
    <name type="scientific">Meganyctiphanes norvegica</name>
    <name type="common">Northern krill</name>
    <name type="synonym">Thysanopoda norvegica</name>
    <dbReference type="NCBI Taxonomy" id="48144"/>
    <lineage>
        <taxon>Eukaryota</taxon>
        <taxon>Metazoa</taxon>
        <taxon>Ecdysozoa</taxon>
        <taxon>Arthropoda</taxon>
        <taxon>Crustacea</taxon>
        <taxon>Multicrustacea</taxon>
        <taxon>Malacostraca</taxon>
        <taxon>Eumalacostraca</taxon>
        <taxon>Eucarida</taxon>
        <taxon>Euphausiacea</taxon>
        <taxon>Euphausiidae</taxon>
        <taxon>Meganyctiphanes</taxon>
    </lineage>
</organism>
<dbReference type="Proteomes" id="UP001497623">
    <property type="component" value="Unassembled WGS sequence"/>
</dbReference>
<evidence type="ECO:0000313" key="4">
    <source>
        <dbReference type="Proteomes" id="UP001497623"/>
    </source>
</evidence>
<feature type="non-terminal residue" evidence="3">
    <location>
        <position position="1"/>
    </location>
</feature>
<feature type="compositionally biased region" description="Low complexity" evidence="1">
    <location>
        <begin position="69"/>
        <end position="80"/>
    </location>
</feature>
<evidence type="ECO:0000256" key="1">
    <source>
        <dbReference type="SAM" id="MobiDB-lite"/>
    </source>
</evidence>
<keyword evidence="2" id="KW-0732">Signal</keyword>
<reference evidence="3 4" key="1">
    <citation type="submission" date="2024-05" db="EMBL/GenBank/DDBJ databases">
        <authorList>
            <person name="Wallberg A."/>
        </authorList>
    </citation>
    <scope>NUCLEOTIDE SEQUENCE [LARGE SCALE GENOMIC DNA]</scope>
</reference>
<sequence>TCACSTHTVHNMLLLASVFLAVTSLCCSAPQTADDTRGYGISSGGGHSGHRPVSSSGYGTQITQGTLVSQSHGSLGSHGSHGSHRPPHTALRDNPQLLWCYQGVEVAKAPLVVMAALVAAS</sequence>
<evidence type="ECO:0000256" key="2">
    <source>
        <dbReference type="SAM" id="SignalP"/>
    </source>
</evidence>
<protein>
    <recommendedName>
        <fullName evidence="5">Secreted protein</fullName>
    </recommendedName>
</protein>